<evidence type="ECO:0000256" key="4">
    <source>
        <dbReference type="ARBA" id="ARBA00023163"/>
    </source>
</evidence>
<dbReference type="InterPro" id="IPR058163">
    <property type="entry name" value="LysR-type_TF_proteobact-type"/>
</dbReference>
<dbReference type="InterPro" id="IPR000847">
    <property type="entry name" value="LysR_HTH_N"/>
</dbReference>
<comment type="caution">
    <text evidence="6">The sequence shown here is derived from an EMBL/GenBank/DDBJ whole genome shotgun (WGS) entry which is preliminary data.</text>
</comment>
<dbReference type="STRING" id="155515.JP36_06895"/>
<sequence length="303" mass="35287">MMNKLEALRYFCVASETLNFRETAQRLAVSPQVVTRMVAELESLLGESLFKRNTRNIRLTEFGEQFLPQAQQFLLEEERLFSNNKLNKKAMQGMVRITLPPLPLNQRLLSELLAALEPYPDIVLDWQQSVDKVKAIDHKIDIGLRICLEPEPHWIAQHICTFHEKIVASPKLIERLGMPKDVADLAQNYPLSGLINPKLQRIWDWRVNNDIHFFPAQTRFISSDAVYELQAALAGRTCTQIISPFCQPYLQQGQLVELFPEIEKQQWHLYLYRPYQSLVTDRVTFVFEQLKQSLLRLYGSDEM</sequence>
<reference evidence="6 7" key="1">
    <citation type="submission" date="2014-08" db="EMBL/GenBank/DDBJ databases">
        <title>Chaperone-usher fimbriae in a diverse selection of Gallibacterium genomes.</title>
        <authorList>
            <person name="Kudirkiene E."/>
            <person name="Bager R.J."/>
            <person name="Johnson T.J."/>
            <person name="Bojesen A.M."/>
        </authorList>
    </citation>
    <scope>NUCLEOTIDE SEQUENCE [LARGE SCALE GENOMIC DNA]</scope>
    <source>
        <strain evidence="6 7">CCM5974</strain>
    </source>
</reference>
<dbReference type="Proteomes" id="UP000030539">
    <property type="component" value="Unassembled WGS sequence"/>
</dbReference>
<dbReference type="InterPro" id="IPR005119">
    <property type="entry name" value="LysR_subst-bd"/>
</dbReference>
<evidence type="ECO:0000313" key="6">
    <source>
        <dbReference type="EMBL" id="KGQ37092.1"/>
    </source>
</evidence>
<evidence type="ECO:0000259" key="5">
    <source>
        <dbReference type="PROSITE" id="PS50931"/>
    </source>
</evidence>
<evidence type="ECO:0000256" key="3">
    <source>
        <dbReference type="ARBA" id="ARBA00023125"/>
    </source>
</evidence>
<dbReference type="SUPFAM" id="SSF46785">
    <property type="entry name" value="Winged helix' DNA-binding domain"/>
    <property type="match status" value="1"/>
</dbReference>
<dbReference type="GO" id="GO:0006351">
    <property type="term" value="P:DNA-templated transcription"/>
    <property type="evidence" value="ECO:0007669"/>
    <property type="project" value="TreeGrafter"/>
</dbReference>
<dbReference type="SUPFAM" id="SSF53850">
    <property type="entry name" value="Periplasmic binding protein-like II"/>
    <property type="match status" value="1"/>
</dbReference>
<evidence type="ECO:0000313" key="7">
    <source>
        <dbReference type="Proteomes" id="UP000030539"/>
    </source>
</evidence>
<dbReference type="AlphaFoldDB" id="A0A0A2Y1T8"/>
<comment type="similarity">
    <text evidence="1">Belongs to the LysR transcriptional regulatory family.</text>
</comment>
<dbReference type="EMBL" id="JPXX01000020">
    <property type="protein sequence ID" value="KGQ37092.1"/>
    <property type="molecule type" value="Genomic_DNA"/>
</dbReference>
<feature type="domain" description="HTH lysR-type" evidence="5">
    <location>
        <begin position="1"/>
        <end position="60"/>
    </location>
</feature>
<organism evidence="6 7">
    <name type="scientific">Gallibacterium genomosp. 1</name>
    <dbReference type="NCBI Taxonomy" id="155515"/>
    <lineage>
        <taxon>Bacteria</taxon>
        <taxon>Pseudomonadati</taxon>
        <taxon>Pseudomonadota</taxon>
        <taxon>Gammaproteobacteria</taxon>
        <taxon>Pasteurellales</taxon>
        <taxon>Pasteurellaceae</taxon>
        <taxon>Gallibacterium</taxon>
    </lineage>
</organism>
<proteinExistence type="inferred from homology"/>
<evidence type="ECO:0000256" key="2">
    <source>
        <dbReference type="ARBA" id="ARBA00023015"/>
    </source>
</evidence>
<dbReference type="Pfam" id="PF03466">
    <property type="entry name" value="LysR_substrate"/>
    <property type="match status" value="1"/>
</dbReference>
<keyword evidence="3" id="KW-0238">DNA-binding</keyword>
<evidence type="ECO:0000256" key="1">
    <source>
        <dbReference type="ARBA" id="ARBA00009437"/>
    </source>
</evidence>
<protein>
    <submittedName>
        <fullName evidence="6">LysR family transcriptional regulator</fullName>
    </submittedName>
</protein>
<dbReference type="InterPro" id="IPR036388">
    <property type="entry name" value="WH-like_DNA-bd_sf"/>
</dbReference>
<dbReference type="GO" id="GO:0043565">
    <property type="term" value="F:sequence-specific DNA binding"/>
    <property type="evidence" value="ECO:0007669"/>
    <property type="project" value="TreeGrafter"/>
</dbReference>
<dbReference type="GO" id="GO:0003700">
    <property type="term" value="F:DNA-binding transcription factor activity"/>
    <property type="evidence" value="ECO:0007669"/>
    <property type="project" value="InterPro"/>
</dbReference>
<dbReference type="eggNOG" id="COG0583">
    <property type="taxonomic scope" value="Bacteria"/>
</dbReference>
<dbReference type="PROSITE" id="PS50931">
    <property type="entry name" value="HTH_LYSR"/>
    <property type="match status" value="1"/>
</dbReference>
<gene>
    <name evidence="6" type="ORF">JP36_06895</name>
</gene>
<dbReference type="PANTHER" id="PTHR30537">
    <property type="entry name" value="HTH-TYPE TRANSCRIPTIONAL REGULATOR"/>
    <property type="match status" value="1"/>
</dbReference>
<accession>A0A0A2Y1T8</accession>
<dbReference type="Gene3D" id="3.40.190.290">
    <property type="match status" value="1"/>
</dbReference>
<dbReference type="InterPro" id="IPR036390">
    <property type="entry name" value="WH_DNA-bd_sf"/>
</dbReference>
<dbReference type="PANTHER" id="PTHR30537:SF5">
    <property type="entry name" value="HTH-TYPE TRANSCRIPTIONAL ACTIVATOR TTDR-RELATED"/>
    <property type="match status" value="1"/>
</dbReference>
<name>A0A0A2Y1T8_9PAST</name>
<dbReference type="Gene3D" id="1.10.10.10">
    <property type="entry name" value="Winged helix-like DNA-binding domain superfamily/Winged helix DNA-binding domain"/>
    <property type="match status" value="1"/>
</dbReference>
<keyword evidence="2" id="KW-0805">Transcription regulation</keyword>
<dbReference type="Pfam" id="PF00126">
    <property type="entry name" value="HTH_1"/>
    <property type="match status" value="1"/>
</dbReference>
<keyword evidence="4" id="KW-0804">Transcription</keyword>